<feature type="compositionally biased region" description="Basic and acidic residues" evidence="1">
    <location>
        <begin position="45"/>
        <end position="74"/>
    </location>
</feature>
<protein>
    <submittedName>
        <fullName evidence="2">Uncharacterized protein</fullName>
    </submittedName>
</protein>
<name>B9LQD2_HALLT</name>
<sequence>MWAALHPCLRRAGSPVDGLWPTRCEPCRHRTARFDRLGESGRLKIDRDDTLSDGSARDSATRRSRPRVETRPIDAGRASLETEPDDRVPRCGREAPPFTAGEDVTRFSSAATSSPTTASTSAVVPTPTRRSATRRAKSWKKSSETSSPVEWRAQADETMTSPTNSSSTPTADPSMGVSSAGSAPSQPKTPLLGRLGRIGRTFGSPLSAPHSKRAAHGAAKGEGEPGRTPTDRAEARASVGGHSRSKTQR</sequence>
<feature type="compositionally biased region" description="Low complexity" evidence="1">
    <location>
        <begin position="158"/>
        <end position="174"/>
    </location>
</feature>
<evidence type="ECO:0000256" key="1">
    <source>
        <dbReference type="SAM" id="MobiDB-lite"/>
    </source>
</evidence>
<dbReference type="HOGENOM" id="CLU_1113843_0_0_2"/>
<feature type="compositionally biased region" description="Low complexity" evidence="1">
    <location>
        <begin position="108"/>
        <end position="130"/>
    </location>
</feature>
<proteinExistence type="predicted"/>
<feature type="compositionally biased region" description="Polar residues" evidence="1">
    <location>
        <begin position="176"/>
        <end position="188"/>
    </location>
</feature>
<feature type="compositionally biased region" description="Basic residues" evidence="1">
    <location>
        <begin position="131"/>
        <end position="140"/>
    </location>
</feature>
<dbReference type="Proteomes" id="UP000000740">
    <property type="component" value="Chromosome 1"/>
</dbReference>
<accession>B9LQD2</accession>
<keyword evidence="3" id="KW-1185">Reference proteome</keyword>
<feature type="compositionally biased region" description="Basic and acidic residues" evidence="1">
    <location>
        <begin position="219"/>
        <end position="235"/>
    </location>
</feature>
<feature type="region of interest" description="Disordered" evidence="1">
    <location>
        <begin position="45"/>
        <end position="249"/>
    </location>
</feature>
<reference evidence="2 3" key="1">
    <citation type="journal article" date="2016" name="Stand. Genomic Sci.">
        <title>Complete genome sequence of the Antarctic Halorubrum lacusprofundi type strain ACAM 34.</title>
        <authorList>
            <person name="Anderson I.J."/>
            <person name="DasSarma P."/>
            <person name="Lucas S."/>
            <person name="Copeland A."/>
            <person name="Lapidus A."/>
            <person name="Del Rio T.G."/>
            <person name="Tice H."/>
            <person name="Dalin E."/>
            <person name="Bruce D.C."/>
            <person name="Goodwin L."/>
            <person name="Pitluck S."/>
            <person name="Sims D."/>
            <person name="Brettin T.S."/>
            <person name="Detter J.C."/>
            <person name="Han C.S."/>
            <person name="Larimer F."/>
            <person name="Hauser L."/>
            <person name="Land M."/>
            <person name="Ivanova N."/>
            <person name="Richardson P."/>
            <person name="Cavicchioli R."/>
            <person name="DasSarma S."/>
            <person name="Woese C.R."/>
            <person name="Kyrpides N.C."/>
        </authorList>
    </citation>
    <scope>NUCLEOTIDE SEQUENCE [LARGE SCALE GENOMIC DNA]</scope>
    <source>
        <strain evidence="3">ATCC 49239 / DSM 5036 / JCM 8891 / ACAM 34</strain>
    </source>
</reference>
<evidence type="ECO:0000313" key="3">
    <source>
        <dbReference type="Proteomes" id="UP000000740"/>
    </source>
</evidence>
<gene>
    <name evidence="2" type="ordered locus">Hlac_1975</name>
</gene>
<dbReference type="KEGG" id="hla:Hlac_1975"/>
<dbReference type="EMBL" id="CP001365">
    <property type="protein sequence ID" value="ACM57553.1"/>
    <property type="molecule type" value="Genomic_DNA"/>
</dbReference>
<dbReference type="AlphaFoldDB" id="B9LQD2"/>
<evidence type="ECO:0000313" key="2">
    <source>
        <dbReference type="EMBL" id="ACM57553.1"/>
    </source>
</evidence>
<organism evidence="2 3">
    <name type="scientific">Halorubrum lacusprofundi (strain ATCC 49239 / DSM 5036 / JCM 8891 / ACAM 34)</name>
    <dbReference type="NCBI Taxonomy" id="416348"/>
    <lineage>
        <taxon>Archaea</taxon>
        <taxon>Methanobacteriati</taxon>
        <taxon>Methanobacteriota</taxon>
        <taxon>Stenosarchaea group</taxon>
        <taxon>Halobacteria</taxon>
        <taxon>Halobacteriales</taxon>
        <taxon>Haloferacaceae</taxon>
        <taxon>Halorubrum</taxon>
    </lineage>
</organism>